<dbReference type="AlphaFoldDB" id="A0A8K0MUL2"/>
<dbReference type="Proteomes" id="UP000797356">
    <property type="component" value="Chromosome 1"/>
</dbReference>
<dbReference type="OrthoDB" id="1892673at2759"/>
<protein>
    <submittedName>
        <fullName evidence="3">Putative Transmembrane protein</fullName>
    </submittedName>
</protein>
<evidence type="ECO:0000256" key="2">
    <source>
        <dbReference type="SAM" id="Phobius"/>
    </source>
</evidence>
<organism evidence="3 4">
    <name type="scientific">Cocos nucifera</name>
    <name type="common">Coconut palm</name>
    <dbReference type="NCBI Taxonomy" id="13894"/>
    <lineage>
        <taxon>Eukaryota</taxon>
        <taxon>Viridiplantae</taxon>
        <taxon>Streptophyta</taxon>
        <taxon>Embryophyta</taxon>
        <taxon>Tracheophyta</taxon>
        <taxon>Spermatophyta</taxon>
        <taxon>Magnoliopsida</taxon>
        <taxon>Liliopsida</taxon>
        <taxon>Arecaceae</taxon>
        <taxon>Arecoideae</taxon>
        <taxon>Cocoseae</taxon>
        <taxon>Attaleinae</taxon>
        <taxon>Cocos</taxon>
    </lineage>
</organism>
<sequence>MTNHAAGETRQPPRPQTDNVLHQRRSLPKCPAAMAVGGFLMVATLGYFTLFAKSKPNTTPSEVAKVVAGSGDGSAR</sequence>
<accession>A0A8K0MUL2</accession>
<feature type="transmembrane region" description="Helical" evidence="2">
    <location>
        <begin position="32"/>
        <end position="52"/>
    </location>
</feature>
<dbReference type="EMBL" id="CM017872">
    <property type="protein sequence ID" value="KAG1326560.1"/>
    <property type="molecule type" value="Genomic_DNA"/>
</dbReference>
<keyword evidence="2 3" id="KW-0812">Transmembrane</keyword>
<gene>
    <name evidence="3" type="ORF">COCNU_01G004940</name>
</gene>
<feature type="region of interest" description="Disordered" evidence="1">
    <location>
        <begin position="1"/>
        <end position="22"/>
    </location>
</feature>
<evidence type="ECO:0000313" key="4">
    <source>
        <dbReference type="Proteomes" id="UP000797356"/>
    </source>
</evidence>
<comment type="caution">
    <text evidence="3">The sequence shown here is derived from an EMBL/GenBank/DDBJ whole genome shotgun (WGS) entry which is preliminary data.</text>
</comment>
<proteinExistence type="predicted"/>
<keyword evidence="4" id="KW-1185">Reference proteome</keyword>
<evidence type="ECO:0000313" key="3">
    <source>
        <dbReference type="EMBL" id="KAG1326560.1"/>
    </source>
</evidence>
<name>A0A8K0MUL2_COCNU</name>
<keyword evidence="2" id="KW-1133">Transmembrane helix</keyword>
<evidence type="ECO:0000256" key="1">
    <source>
        <dbReference type="SAM" id="MobiDB-lite"/>
    </source>
</evidence>
<reference evidence="3" key="1">
    <citation type="journal article" date="2017" name="Gigascience">
        <title>The genome draft of coconut (Cocos nucifera).</title>
        <authorList>
            <person name="Xiao Y."/>
            <person name="Xu P."/>
            <person name="Fan H."/>
            <person name="Baudouin L."/>
            <person name="Xia W."/>
            <person name="Bocs S."/>
            <person name="Xu J."/>
            <person name="Li Q."/>
            <person name="Guo A."/>
            <person name="Zhou L."/>
            <person name="Li J."/>
            <person name="Wu Y."/>
            <person name="Ma Z."/>
            <person name="Armero A."/>
            <person name="Issali A.E."/>
            <person name="Liu N."/>
            <person name="Peng M."/>
            <person name="Yang Y."/>
        </authorList>
    </citation>
    <scope>NUCLEOTIDE SEQUENCE</scope>
    <source>
        <tissue evidence="3">Spear leaf of Hainan Tall coconut</tissue>
    </source>
</reference>
<keyword evidence="2" id="KW-0472">Membrane</keyword>
<reference evidence="3" key="2">
    <citation type="submission" date="2019-07" db="EMBL/GenBank/DDBJ databases">
        <authorList>
            <person name="Yang Y."/>
            <person name="Bocs S."/>
            <person name="Baudouin L."/>
        </authorList>
    </citation>
    <scope>NUCLEOTIDE SEQUENCE</scope>
    <source>
        <tissue evidence="3">Spear leaf of Hainan Tall coconut</tissue>
    </source>
</reference>